<evidence type="ECO:0000256" key="2">
    <source>
        <dbReference type="SAM" id="Phobius"/>
    </source>
</evidence>
<organism evidence="3 4">
    <name type="scientific">Amycolatopsis lexingtonensis</name>
    <dbReference type="NCBI Taxonomy" id="218822"/>
    <lineage>
        <taxon>Bacteria</taxon>
        <taxon>Bacillati</taxon>
        <taxon>Actinomycetota</taxon>
        <taxon>Actinomycetes</taxon>
        <taxon>Pseudonocardiales</taxon>
        <taxon>Pseudonocardiaceae</taxon>
        <taxon>Amycolatopsis</taxon>
    </lineage>
</organism>
<dbReference type="Proteomes" id="UP000631670">
    <property type="component" value="Unassembled WGS sequence"/>
</dbReference>
<sequence length="320" mass="33511">MSSEYRNPPPPRRPRAIWPAIWLGVALTIGLLPLVIHSAGSAPAVIGAPPVRAPTTVIPPQTGYGSPPTLSVQAPAPTPPGSGQPTDPLPLEAFIEECRHSVEHWRIAQVDYPRKLDLEKSVPGVYLAAVDVRDHPLPPEQVIPGLDLMGASLDVKCVLSARLVGDDSMSVDPPLWTPRSFNPAGLLNWSWSVTASTAGSRRLRLELQPAVVGAGSDSTATAGDGVAQTLTYLSVAEVREPSPSAVPAGSASGRDVRGAGKQIIWFAGGLGAVVLAVLGWLAKVGRGVRGVRKAWRTPAERPGGKAGTGRKAATGKDRKR</sequence>
<accession>A0ABR9I1V9</accession>
<comment type="caution">
    <text evidence="3">The sequence shown here is derived from an EMBL/GenBank/DDBJ whole genome shotgun (WGS) entry which is preliminary data.</text>
</comment>
<proteinExistence type="predicted"/>
<feature type="transmembrane region" description="Helical" evidence="2">
    <location>
        <begin position="263"/>
        <end position="282"/>
    </location>
</feature>
<keyword evidence="4" id="KW-1185">Reference proteome</keyword>
<evidence type="ECO:0000313" key="4">
    <source>
        <dbReference type="Proteomes" id="UP000631670"/>
    </source>
</evidence>
<evidence type="ECO:0000256" key="1">
    <source>
        <dbReference type="SAM" id="MobiDB-lite"/>
    </source>
</evidence>
<gene>
    <name evidence="3" type="ORF">H4696_004233</name>
</gene>
<dbReference type="RefSeq" id="WP_143264944.1">
    <property type="nucleotide sequence ID" value="NZ_JADBEG010000001.1"/>
</dbReference>
<feature type="region of interest" description="Disordered" evidence="1">
    <location>
        <begin position="57"/>
        <end position="87"/>
    </location>
</feature>
<keyword evidence="2" id="KW-0812">Transmembrane</keyword>
<protein>
    <recommendedName>
        <fullName evidence="5">DUF3153 domain-containing protein</fullName>
    </recommendedName>
</protein>
<evidence type="ECO:0008006" key="5">
    <source>
        <dbReference type="Google" id="ProtNLM"/>
    </source>
</evidence>
<dbReference type="EMBL" id="JADBEG010000001">
    <property type="protein sequence ID" value="MBE1497133.1"/>
    <property type="molecule type" value="Genomic_DNA"/>
</dbReference>
<keyword evidence="2" id="KW-0472">Membrane</keyword>
<keyword evidence="2" id="KW-1133">Transmembrane helix</keyword>
<reference evidence="3 4" key="1">
    <citation type="submission" date="2020-10" db="EMBL/GenBank/DDBJ databases">
        <title>Sequencing the genomes of 1000 actinobacteria strains.</title>
        <authorList>
            <person name="Klenk H.-P."/>
        </authorList>
    </citation>
    <scope>NUCLEOTIDE SEQUENCE [LARGE SCALE GENOMIC DNA]</scope>
    <source>
        <strain evidence="3 4">DSM 44653</strain>
    </source>
</reference>
<feature type="region of interest" description="Disordered" evidence="1">
    <location>
        <begin position="294"/>
        <end position="320"/>
    </location>
</feature>
<evidence type="ECO:0000313" key="3">
    <source>
        <dbReference type="EMBL" id="MBE1497133.1"/>
    </source>
</evidence>
<name>A0ABR9I1V9_9PSEU</name>